<organism evidence="7 8">
    <name type="scientific">Asaia lannensis NBRC 102526</name>
    <dbReference type="NCBI Taxonomy" id="1307926"/>
    <lineage>
        <taxon>Bacteria</taxon>
        <taxon>Pseudomonadati</taxon>
        <taxon>Pseudomonadota</taxon>
        <taxon>Alphaproteobacteria</taxon>
        <taxon>Acetobacterales</taxon>
        <taxon>Acetobacteraceae</taxon>
        <taxon>Asaia</taxon>
    </lineage>
</organism>
<feature type="transmembrane region" description="Helical" evidence="6">
    <location>
        <begin position="161"/>
        <end position="180"/>
    </location>
</feature>
<reference evidence="7 8" key="1">
    <citation type="submission" date="2022-06" db="EMBL/GenBank/DDBJ databases">
        <title>Whole-genome of Asaia lannensis strain LMG 27011T.</title>
        <authorList>
            <person name="Sombolestani A."/>
        </authorList>
    </citation>
    <scope>NUCLEOTIDE SEQUENCE [LARGE SCALE GENOMIC DNA]</scope>
    <source>
        <strain evidence="7 8">NBRC 102526</strain>
    </source>
</reference>
<evidence type="ECO:0000256" key="4">
    <source>
        <dbReference type="ARBA" id="ARBA00022989"/>
    </source>
</evidence>
<feature type="transmembrane region" description="Helical" evidence="6">
    <location>
        <begin position="192"/>
        <end position="214"/>
    </location>
</feature>
<evidence type="ECO:0000313" key="7">
    <source>
        <dbReference type="EMBL" id="MCO6159986.1"/>
    </source>
</evidence>
<dbReference type="InterPro" id="IPR050833">
    <property type="entry name" value="Poly_Biosynth_Transport"/>
</dbReference>
<evidence type="ECO:0000256" key="6">
    <source>
        <dbReference type="SAM" id="Phobius"/>
    </source>
</evidence>
<gene>
    <name evidence="7" type="ORF">NF685_08095</name>
</gene>
<dbReference type="EMBL" id="JAMXQU010000004">
    <property type="protein sequence ID" value="MCO6159986.1"/>
    <property type="molecule type" value="Genomic_DNA"/>
</dbReference>
<dbReference type="RefSeq" id="WP_222546909.1">
    <property type="nucleotide sequence ID" value="NZ_BAPW01000010.1"/>
</dbReference>
<dbReference type="PANTHER" id="PTHR30250">
    <property type="entry name" value="PST FAMILY PREDICTED COLANIC ACID TRANSPORTER"/>
    <property type="match status" value="1"/>
</dbReference>
<evidence type="ECO:0000256" key="2">
    <source>
        <dbReference type="ARBA" id="ARBA00022475"/>
    </source>
</evidence>
<comment type="caution">
    <text evidence="7">The sequence shown here is derived from an EMBL/GenBank/DDBJ whole genome shotgun (WGS) entry which is preliminary data.</text>
</comment>
<evidence type="ECO:0000256" key="3">
    <source>
        <dbReference type="ARBA" id="ARBA00022692"/>
    </source>
</evidence>
<comment type="subcellular location">
    <subcellularLocation>
        <location evidence="1">Cell membrane</location>
        <topology evidence="1">Multi-pass membrane protein</topology>
    </subcellularLocation>
</comment>
<feature type="transmembrane region" description="Helical" evidence="6">
    <location>
        <begin position="318"/>
        <end position="341"/>
    </location>
</feature>
<sequence>MSSDSSSEHRSALHRIFSNTGFLVSSRIVNALCSFAYVAWAAHTLGLKTFGILLLITTFVTLVSDMTHLQSWQTLLHYGAASFEARDRKRFMPILGYCMRSDMISGLTGLVGGVAVIAVAGTPLLGWSASVKHDASWMMATVAFMNTGWSTGMIRLSNRFGLAALFDFVSTCVRTLGYLIGYLCHASLEFFLFIWFLHQFALFAVTSLGGFVLFRRQMGRDIGFFSCLLCAADIRGIWGFTLRVSVNQILDAVFRQGGTLIIGAILGARDVAIYRVTKQICDGLAKPAQMMIPSLYPEFVRFRDTQNWQALRHVTRRLAGVIIGFSALAILVALLAGRFILNLMLHDSFMHEQLIILLMVFSALLEVCIIPLETLLTVMGRLAIILRYRIGVIILYFLALSGLLTLCGVTGAALASVLCSLLIFGLCLFLAARWMSPRWAARHGIG</sequence>
<evidence type="ECO:0000256" key="1">
    <source>
        <dbReference type="ARBA" id="ARBA00004651"/>
    </source>
</evidence>
<keyword evidence="5 6" id="KW-0472">Membrane</keyword>
<feature type="transmembrane region" description="Helical" evidence="6">
    <location>
        <begin position="45"/>
        <end position="63"/>
    </location>
</feature>
<dbReference type="PANTHER" id="PTHR30250:SF31">
    <property type="entry name" value="INNER MEMBRANE PROTEIN YGHQ"/>
    <property type="match status" value="1"/>
</dbReference>
<accession>A0ABT1CGH8</accession>
<proteinExistence type="predicted"/>
<evidence type="ECO:0000313" key="8">
    <source>
        <dbReference type="Proteomes" id="UP001523401"/>
    </source>
</evidence>
<keyword evidence="2" id="KW-1003">Cell membrane</keyword>
<dbReference type="Proteomes" id="UP001523401">
    <property type="component" value="Unassembled WGS sequence"/>
</dbReference>
<feature type="transmembrane region" description="Helical" evidence="6">
    <location>
        <begin position="388"/>
        <end position="406"/>
    </location>
</feature>
<keyword evidence="8" id="KW-1185">Reference proteome</keyword>
<feature type="transmembrane region" description="Helical" evidence="6">
    <location>
        <begin position="135"/>
        <end position="154"/>
    </location>
</feature>
<keyword evidence="3 6" id="KW-0812">Transmembrane</keyword>
<keyword evidence="4 6" id="KW-1133">Transmembrane helix</keyword>
<feature type="transmembrane region" description="Helical" evidence="6">
    <location>
        <begin position="107"/>
        <end position="129"/>
    </location>
</feature>
<name>A0ABT1CGH8_9PROT</name>
<feature type="transmembrane region" description="Helical" evidence="6">
    <location>
        <begin position="353"/>
        <end position="376"/>
    </location>
</feature>
<evidence type="ECO:0000256" key="5">
    <source>
        <dbReference type="ARBA" id="ARBA00023136"/>
    </source>
</evidence>
<protein>
    <submittedName>
        <fullName evidence="7">Lipopolysaccharide biosynthesis protein</fullName>
    </submittedName>
</protein>
<feature type="transmembrane region" description="Helical" evidence="6">
    <location>
        <begin position="412"/>
        <end position="432"/>
    </location>
</feature>